<feature type="transmembrane region" description="Helical" evidence="7">
    <location>
        <begin position="38"/>
        <end position="61"/>
    </location>
</feature>
<reference evidence="9 10" key="1">
    <citation type="submission" date="2012-09" db="EMBL/GenBank/DDBJ databases">
        <authorList>
            <person name="Dupont C.L."/>
            <person name="Rusch D.B."/>
            <person name="Lombardo M.-J."/>
            <person name="Novotny M."/>
            <person name="Yee-Greenbaum J."/>
            <person name="Laskin R."/>
        </authorList>
    </citation>
    <scope>NUCLEOTIDE SEQUENCE [LARGE SCALE GENOMIC DNA]</scope>
    <source>
        <strain evidence="9">SAR86E</strain>
    </source>
</reference>
<proteinExistence type="predicted"/>
<keyword evidence="2 7" id="KW-0812">Transmembrane</keyword>
<evidence type="ECO:0000256" key="6">
    <source>
        <dbReference type="ARBA" id="ARBA00023180"/>
    </source>
</evidence>
<comment type="caution">
    <text evidence="9">The sequence shown here is derived from an EMBL/GenBank/DDBJ whole genome shotgun (WGS) entry which is preliminary data.</text>
</comment>
<dbReference type="PANTHER" id="PTHR21016:SF7">
    <property type="entry name" value="TM2 DOMAIN-CONTAINING PROTEIN 3"/>
    <property type="match status" value="1"/>
</dbReference>
<accession>K6GGN4</accession>
<dbReference type="GO" id="GO:0016020">
    <property type="term" value="C:membrane"/>
    <property type="evidence" value="ECO:0007669"/>
    <property type="project" value="UniProtKB-SubCell"/>
</dbReference>
<evidence type="ECO:0000256" key="3">
    <source>
        <dbReference type="ARBA" id="ARBA00022729"/>
    </source>
</evidence>
<keyword evidence="4 7" id="KW-1133">Transmembrane helix</keyword>
<sequence length="78" mass="8987">MNEAMSISEKRILPTFLLFLVLSWPLGAHRFFLRRYASAILFILTIGGCGIWWIIDFILIVTGSMKDDKGKLVKLWVD</sequence>
<dbReference type="InterPro" id="IPR007829">
    <property type="entry name" value="TM2"/>
</dbReference>
<evidence type="ECO:0000256" key="1">
    <source>
        <dbReference type="ARBA" id="ARBA00004141"/>
    </source>
</evidence>
<keyword evidence="3" id="KW-0732">Signal</keyword>
<dbReference type="Pfam" id="PF05154">
    <property type="entry name" value="TM2"/>
    <property type="match status" value="1"/>
</dbReference>
<dbReference type="PANTHER" id="PTHR21016">
    <property type="entry name" value="BETA-AMYLOID BINDING PROTEIN-RELATED"/>
    <property type="match status" value="1"/>
</dbReference>
<organism evidence="9 10">
    <name type="scientific">SAR86 cluster bacterium SAR86E</name>
    <dbReference type="NCBI Taxonomy" id="1208365"/>
    <lineage>
        <taxon>Bacteria</taxon>
        <taxon>Pseudomonadati</taxon>
        <taxon>Pseudomonadota</taxon>
        <taxon>Gammaproteobacteria</taxon>
        <taxon>SAR86 cluster</taxon>
    </lineage>
</organism>
<evidence type="ECO:0000313" key="9">
    <source>
        <dbReference type="EMBL" id="EKO36175.1"/>
    </source>
</evidence>
<evidence type="ECO:0000256" key="2">
    <source>
        <dbReference type="ARBA" id="ARBA00022692"/>
    </source>
</evidence>
<keyword evidence="6" id="KW-0325">Glycoprotein</keyword>
<evidence type="ECO:0000313" key="10">
    <source>
        <dbReference type="Proteomes" id="UP000010310"/>
    </source>
</evidence>
<dbReference type="Proteomes" id="UP000010310">
    <property type="component" value="Unassembled WGS sequence"/>
</dbReference>
<gene>
    <name evidence="9" type="ORF">B273_0488</name>
</gene>
<comment type="subcellular location">
    <subcellularLocation>
        <location evidence="1">Membrane</location>
        <topology evidence="1">Multi-pass membrane protein</topology>
    </subcellularLocation>
</comment>
<keyword evidence="10" id="KW-1185">Reference proteome</keyword>
<dbReference type="STRING" id="1208365.B273_0488"/>
<dbReference type="AlphaFoldDB" id="K6GGN4"/>
<name>K6GGN4_9GAMM</name>
<keyword evidence="5 7" id="KW-0472">Membrane</keyword>
<dbReference type="EMBL" id="AMWX01000012">
    <property type="protein sequence ID" value="EKO36175.1"/>
    <property type="molecule type" value="Genomic_DNA"/>
</dbReference>
<evidence type="ECO:0000256" key="4">
    <source>
        <dbReference type="ARBA" id="ARBA00022989"/>
    </source>
</evidence>
<evidence type="ECO:0000259" key="8">
    <source>
        <dbReference type="Pfam" id="PF05154"/>
    </source>
</evidence>
<feature type="domain" description="TM2" evidence="8">
    <location>
        <begin position="9"/>
        <end position="58"/>
    </location>
</feature>
<evidence type="ECO:0000256" key="5">
    <source>
        <dbReference type="ARBA" id="ARBA00023136"/>
    </source>
</evidence>
<dbReference type="InterPro" id="IPR050932">
    <property type="entry name" value="TM2D1-3-like"/>
</dbReference>
<protein>
    <submittedName>
        <fullName evidence="9">TM2 domain protein</fullName>
    </submittedName>
</protein>
<evidence type="ECO:0000256" key="7">
    <source>
        <dbReference type="SAM" id="Phobius"/>
    </source>
</evidence>